<evidence type="ECO:0000313" key="1">
    <source>
        <dbReference type="EMBL" id="USE83234.1"/>
    </source>
</evidence>
<reference evidence="1" key="1">
    <citation type="submission" date="2022-06" db="EMBL/GenBank/DDBJ databases">
        <title>Isolation, identification and characterization of iprodione-degrading strains in Lhasa, Tibet.</title>
        <authorList>
            <person name="Pan H."/>
        </authorList>
    </citation>
    <scope>NUCLEOTIDE SEQUENCE</scope>
    <source>
        <strain evidence="1">Y-23</strain>
    </source>
</reference>
<proteinExistence type="predicted"/>
<protein>
    <submittedName>
        <fullName evidence="1">Uncharacterized protein</fullName>
    </submittedName>
</protein>
<dbReference type="Proteomes" id="UP001056716">
    <property type="component" value="Chromosome"/>
</dbReference>
<keyword evidence="2" id="KW-1185">Reference proteome</keyword>
<gene>
    <name evidence="1" type="ORF">M5E07_15955</name>
</gene>
<organism evidence="1 2">
    <name type="scientific">Acinetobacter tibetensis</name>
    <dbReference type="NCBI Taxonomy" id="2943497"/>
    <lineage>
        <taxon>Bacteria</taxon>
        <taxon>Pseudomonadati</taxon>
        <taxon>Pseudomonadota</taxon>
        <taxon>Gammaproteobacteria</taxon>
        <taxon>Moraxellales</taxon>
        <taxon>Moraxellaceae</taxon>
        <taxon>Acinetobacter</taxon>
    </lineage>
</organism>
<dbReference type="AlphaFoldDB" id="A0AAE9LR60"/>
<evidence type="ECO:0000313" key="2">
    <source>
        <dbReference type="Proteomes" id="UP001056716"/>
    </source>
</evidence>
<accession>A0AAE9LR60</accession>
<dbReference type="KEGG" id="atz:M5E07_15955"/>
<dbReference type="EMBL" id="CP098732">
    <property type="protein sequence ID" value="USE83234.1"/>
    <property type="molecule type" value="Genomic_DNA"/>
</dbReference>
<dbReference type="RefSeq" id="WP_252220746.1">
    <property type="nucleotide sequence ID" value="NZ_CP098732.1"/>
</dbReference>
<sequence>MTDLQHKGELIRSIQSLQLPETLLHALDDAQQAPSVIEAIDYLQHWAKQWN</sequence>
<name>A0AAE9LR60_9GAMM</name>